<reference evidence="2" key="1">
    <citation type="journal article" date="2015" name="Nature">
        <title>Complex archaea that bridge the gap between prokaryotes and eukaryotes.</title>
        <authorList>
            <person name="Spang A."/>
            <person name="Saw J.H."/>
            <person name="Jorgensen S.L."/>
            <person name="Zaremba-Niedzwiedzka K."/>
            <person name="Martijn J."/>
            <person name="Lind A.E."/>
            <person name="van Eijk R."/>
            <person name="Schleper C."/>
            <person name="Guy L."/>
            <person name="Ettema T.J."/>
        </authorList>
    </citation>
    <scope>NUCLEOTIDE SEQUENCE</scope>
</reference>
<organism evidence="2">
    <name type="scientific">marine sediment metagenome</name>
    <dbReference type="NCBI Taxonomy" id="412755"/>
    <lineage>
        <taxon>unclassified sequences</taxon>
        <taxon>metagenomes</taxon>
        <taxon>ecological metagenomes</taxon>
    </lineage>
</organism>
<comment type="caution">
    <text evidence="2">The sequence shown here is derived from an EMBL/GenBank/DDBJ whole genome shotgun (WGS) entry which is preliminary data.</text>
</comment>
<feature type="region of interest" description="Disordered" evidence="1">
    <location>
        <begin position="1"/>
        <end position="54"/>
    </location>
</feature>
<name>A0A0F9M3V5_9ZZZZ</name>
<feature type="compositionally biased region" description="Basic and acidic residues" evidence="1">
    <location>
        <begin position="37"/>
        <end position="54"/>
    </location>
</feature>
<evidence type="ECO:0000256" key="1">
    <source>
        <dbReference type="SAM" id="MobiDB-lite"/>
    </source>
</evidence>
<gene>
    <name evidence="2" type="ORF">LCGC14_1121260</name>
</gene>
<protein>
    <submittedName>
        <fullName evidence="2">Uncharacterized protein</fullName>
    </submittedName>
</protein>
<dbReference type="EMBL" id="LAZR01005185">
    <property type="protein sequence ID" value="KKN02075.1"/>
    <property type="molecule type" value="Genomic_DNA"/>
</dbReference>
<accession>A0A0F9M3V5</accession>
<dbReference type="AlphaFoldDB" id="A0A0F9M3V5"/>
<sequence>MTSPRTTGVEHQWTSGVERTDVHITQQGAGSGVGSPTHDEQHSMSSHTDRHKGADIASATTVTFGTDGDYFDITGAVNITAFATRDAGDVVRLQFDAVLTITHKTDTLNLRSKVDITTHPGFVLTLISEGSGEWREVARSESGTNNETQGVEAADLQVVIETETSASVKQEVAGQSITGALQVVVETTTGAAADTT</sequence>
<evidence type="ECO:0000313" key="2">
    <source>
        <dbReference type="EMBL" id="KKN02075.1"/>
    </source>
</evidence>
<feature type="compositionally biased region" description="Polar residues" evidence="1">
    <location>
        <begin position="12"/>
        <end position="28"/>
    </location>
</feature>
<proteinExistence type="predicted"/>